<dbReference type="InterPro" id="IPR009057">
    <property type="entry name" value="Homeodomain-like_sf"/>
</dbReference>
<dbReference type="InterPro" id="IPR050109">
    <property type="entry name" value="HTH-type_TetR-like_transc_reg"/>
</dbReference>
<evidence type="ECO:0000313" key="5">
    <source>
        <dbReference type="EMBL" id="TDP86078.1"/>
    </source>
</evidence>
<reference evidence="5 6" key="1">
    <citation type="submission" date="2019-03" db="EMBL/GenBank/DDBJ databases">
        <title>Genomic Encyclopedia of Type Strains, Phase IV (KMG-IV): sequencing the most valuable type-strain genomes for metagenomic binning, comparative biology and taxonomic classification.</title>
        <authorList>
            <person name="Goeker M."/>
        </authorList>
    </citation>
    <scope>NUCLEOTIDE SEQUENCE [LARGE SCALE GENOMIC DNA]</scope>
    <source>
        <strain evidence="5 6">DSM 11901</strain>
    </source>
</reference>
<dbReference type="Pfam" id="PF17938">
    <property type="entry name" value="TetR_C_29"/>
    <property type="match status" value="1"/>
</dbReference>
<dbReference type="PANTHER" id="PTHR30328:SF54">
    <property type="entry name" value="HTH-TYPE TRANSCRIPTIONAL REPRESSOR SCO4008"/>
    <property type="match status" value="1"/>
</dbReference>
<keyword evidence="6" id="KW-1185">Reference proteome</keyword>
<gene>
    <name evidence="5" type="ORF">EV672_102429</name>
</gene>
<comment type="caution">
    <text evidence="5">The sequence shown here is derived from an EMBL/GenBank/DDBJ whole genome shotgun (WGS) entry which is preliminary data.</text>
</comment>
<sequence length="244" mass="27343">MKTRLPAAKTAAAKAPSQPTATHGQPRRGRPSADQRQAPDQTAQNILEVATREFADKGFSGARIDAIAESTRTSKRMIYYYFTSKEGLYLAVLEDAYKRIRSIESGLNLDGFEPLDALQRLVAFAFDYHVAHPDFVRLVMNENIHNGAFLAKSESIQQVNRSAIDHLNRLYRRGCEAGVFRTGLNAVDLHMSISALCFFTVANRHTFSLSFKRDLSSPKALAARRRSIIDMVVRHVQQEVPTPH</sequence>
<evidence type="ECO:0000259" key="4">
    <source>
        <dbReference type="PROSITE" id="PS50977"/>
    </source>
</evidence>
<keyword evidence="1 2" id="KW-0238">DNA-binding</keyword>
<evidence type="ECO:0000256" key="1">
    <source>
        <dbReference type="ARBA" id="ARBA00023125"/>
    </source>
</evidence>
<evidence type="ECO:0000313" key="6">
    <source>
        <dbReference type="Proteomes" id="UP000294593"/>
    </source>
</evidence>
<dbReference type="InterPro" id="IPR041474">
    <property type="entry name" value="NicS_C"/>
</dbReference>
<dbReference type="PANTHER" id="PTHR30328">
    <property type="entry name" value="TRANSCRIPTIONAL REPRESSOR"/>
    <property type="match status" value="1"/>
</dbReference>
<dbReference type="Gene3D" id="1.10.357.10">
    <property type="entry name" value="Tetracycline Repressor, domain 2"/>
    <property type="match status" value="1"/>
</dbReference>
<feature type="DNA-binding region" description="H-T-H motif" evidence="2">
    <location>
        <begin position="63"/>
        <end position="82"/>
    </location>
</feature>
<dbReference type="Proteomes" id="UP000294593">
    <property type="component" value="Unassembled WGS sequence"/>
</dbReference>
<dbReference type="SUPFAM" id="SSF48498">
    <property type="entry name" value="Tetracyclin repressor-like, C-terminal domain"/>
    <property type="match status" value="1"/>
</dbReference>
<feature type="compositionally biased region" description="Low complexity" evidence="3">
    <location>
        <begin position="1"/>
        <end position="22"/>
    </location>
</feature>
<dbReference type="InterPro" id="IPR036271">
    <property type="entry name" value="Tet_transcr_reg_TetR-rel_C_sf"/>
</dbReference>
<dbReference type="GO" id="GO:0003677">
    <property type="term" value="F:DNA binding"/>
    <property type="evidence" value="ECO:0007669"/>
    <property type="project" value="UniProtKB-UniRule"/>
</dbReference>
<dbReference type="PRINTS" id="PR00455">
    <property type="entry name" value="HTHTETR"/>
</dbReference>
<feature type="domain" description="HTH tetR-type" evidence="4">
    <location>
        <begin position="40"/>
        <end position="100"/>
    </location>
</feature>
<name>A0A4V3CWE7_9BURK</name>
<protein>
    <submittedName>
        <fullName evidence="5">TetR family transcriptional regulator</fullName>
    </submittedName>
</protein>
<dbReference type="AlphaFoldDB" id="A0A4V3CWE7"/>
<dbReference type="InterPro" id="IPR001647">
    <property type="entry name" value="HTH_TetR"/>
</dbReference>
<dbReference type="OrthoDB" id="2356263at2"/>
<dbReference type="SUPFAM" id="SSF46689">
    <property type="entry name" value="Homeodomain-like"/>
    <property type="match status" value="1"/>
</dbReference>
<dbReference type="RefSeq" id="WP_133607203.1">
    <property type="nucleotide sequence ID" value="NZ_SNXW01000002.1"/>
</dbReference>
<dbReference type="PROSITE" id="PS50977">
    <property type="entry name" value="HTH_TETR_2"/>
    <property type="match status" value="1"/>
</dbReference>
<dbReference type="EMBL" id="SNXW01000002">
    <property type="protein sequence ID" value="TDP86078.1"/>
    <property type="molecule type" value="Genomic_DNA"/>
</dbReference>
<evidence type="ECO:0000256" key="3">
    <source>
        <dbReference type="SAM" id="MobiDB-lite"/>
    </source>
</evidence>
<feature type="region of interest" description="Disordered" evidence="3">
    <location>
        <begin position="1"/>
        <end position="40"/>
    </location>
</feature>
<organism evidence="5 6">
    <name type="scientific">Aquabacterium commune</name>
    <dbReference type="NCBI Taxonomy" id="70586"/>
    <lineage>
        <taxon>Bacteria</taxon>
        <taxon>Pseudomonadati</taxon>
        <taxon>Pseudomonadota</taxon>
        <taxon>Betaproteobacteria</taxon>
        <taxon>Burkholderiales</taxon>
        <taxon>Aquabacterium</taxon>
    </lineage>
</organism>
<dbReference type="Pfam" id="PF00440">
    <property type="entry name" value="TetR_N"/>
    <property type="match status" value="1"/>
</dbReference>
<proteinExistence type="predicted"/>
<evidence type="ECO:0000256" key="2">
    <source>
        <dbReference type="PROSITE-ProRule" id="PRU00335"/>
    </source>
</evidence>
<accession>A0A4V3CWE7</accession>